<accession>A0ABS7CZ59</accession>
<dbReference type="InterPro" id="IPR047216">
    <property type="entry name" value="Endonuclease_DUF559_bact"/>
</dbReference>
<evidence type="ECO:0000313" key="2">
    <source>
        <dbReference type="EMBL" id="MBW7469117.1"/>
    </source>
</evidence>
<dbReference type="Gene3D" id="3.40.960.10">
    <property type="entry name" value="VSR Endonuclease"/>
    <property type="match status" value="1"/>
</dbReference>
<dbReference type="SUPFAM" id="SSF52980">
    <property type="entry name" value="Restriction endonuclease-like"/>
    <property type="match status" value="1"/>
</dbReference>
<feature type="domain" description="DUF559" evidence="1">
    <location>
        <begin position="8"/>
        <end position="114"/>
    </location>
</feature>
<dbReference type="PANTHER" id="PTHR38590">
    <property type="entry name" value="BLL0828 PROTEIN"/>
    <property type="match status" value="1"/>
</dbReference>
<keyword evidence="3" id="KW-1185">Reference proteome</keyword>
<reference evidence="2 3" key="1">
    <citation type="journal article" date="2016" name="Int. J. Syst. Evol. Microbiol.">
        <title>Pontibacter aydingkolensis sp. nov., isolated from soil of a salt lake.</title>
        <authorList>
            <person name="Osman G."/>
            <person name="Zhang T."/>
            <person name="Lou K."/>
            <person name="Gao Y."/>
            <person name="Chang W."/>
            <person name="Lin Q."/>
            <person name="Yang H.M."/>
            <person name="Huo X.D."/>
            <person name="Wang N."/>
        </authorList>
    </citation>
    <scope>NUCLEOTIDE SEQUENCE [LARGE SCALE GENOMIC DNA]</scope>
    <source>
        <strain evidence="2 3">KACC 19255</strain>
    </source>
</reference>
<protein>
    <submittedName>
        <fullName evidence="2">DUF559 domain-containing protein</fullName>
    </submittedName>
</protein>
<dbReference type="Pfam" id="PF04480">
    <property type="entry name" value="DUF559"/>
    <property type="match status" value="1"/>
</dbReference>
<dbReference type="InterPro" id="IPR011335">
    <property type="entry name" value="Restrct_endonuc-II-like"/>
</dbReference>
<dbReference type="PANTHER" id="PTHR38590:SF1">
    <property type="entry name" value="BLL0828 PROTEIN"/>
    <property type="match status" value="1"/>
</dbReference>
<dbReference type="CDD" id="cd01038">
    <property type="entry name" value="Endonuclease_DUF559"/>
    <property type="match status" value="1"/>
</dbReference>
<name>A0ABS7CZ59_9BACT</name>
<evidence type="ECO:0000313" key="3">
    <source>
        <dbReference type="Proteomes" id="UP000813018"/>
    </source>
</evidence>
<proteinExistence type="predicted"/>
<gene>
    <name evidence="2" type="ORF">K0O23_18740</name>
</gene>
<sequence length="118" mass="14051">MALHNRKYLRDNRRELRRNLTPAEAELWKYLNDSQLEGRKFRRQHSIGNFILDFYCPSERLAIELDGQVHEHSVAEQADMVRDQKLYKLGIKVLRFENQDVFQQLDAVLQEISACFSK</sequence>
<dbReference type="Proteomes" id="UP000813018">
    <property type="component" value="Unassembled WGS sequence"/>
</dbReference>
<evidence type="ECO:0000259" key="1">
    <source>
        <dbReference type="Pfam" id="PF04480"/>
    </source>
</evidence>
<organism evidence="2 3">
    <name type="scientific">Pontibacter aydingkolensis</name>
    <dbReference type="NCBI Taxonomy" id="1911536"/>
    <lineage>
        <taxon>Bacteria</taxon>
        <taxon>Pseudomonadati</taxon>
        <taxon>Bacteroidota</taxon>
        <taxon>Cytophagia</taxon>
        <taxon>Cytophagales</taxon>
        <taxon>Hymenobacteraceae</taxon>
        <taxon>Pontibacter</taxon>
    </lineage>
</organism>
<dbReference type="InterPro" id="IPR007569">
    <property type="entry name" value="DUF559"/>
</dbReference>
<comment type="caution">
    <text evidence="2">The sequence shown here is derived from an EMBL/GenBank/DDBJ whole genome shotgun (WGS) entry which is preliminary data.</text>
</comment>
<dbReference type="EMBL" id="JAHYXK010000027">
    <property type="protein sequence ID" value="MBW7469117.1"/>
    <property type="molecule type" value="Genomic_DNA"/>
</dbReference>